<evidence type="ECO:0000256" key="2">
    <source>
        <dbReference type="ARBA" id="ARBA00005336"/>
    </source>
</evidence>
<dbReference type="Pfam" id="PF01915">
    <property type="entry name" value="Glyco_hydro_3_C"/>
    <property type="match status" value="1"/>
</dbReference>
<dbReference type="InterPro" id="IPR001764">
    <property type="entry name" value="Glyco_hydro_3_N"/>
</dbReference>
<evidence type="ECO:0000313" key="9">
    <source>
        <dbReference type="Proteomes" id="UP000678679"/>
    </source>
</evidence>
<dbReference type="SUPFAM" id="SSF52279">
    <property type="entry name" value="Beta-D-glucan exohydrolase, C-terminal domain"/>
    <property type="match status" value="1"/>
</dbReference>
<dbReference type="InterPro" id="IPR036881">
    <property type="entry name" value="Glyco_hydro_3_C_sf"/>
</dbReference>
<dbReference type="Gene3D" id="2.60.40.10">
    <property type="entry name" value="Immunoglobulins"/>
    <property type="match status" value="1"/>
</dbReference>
<sequence length="757" mass="83960">MRLLSIKVILYSLSIFLLGCQNKSSNTAWKSYSGDASIEAKVDSLLSLMTIEEKIGQLTQFSGQGTVTGPQINDDFKEYMDKGQVGSMFNVVGAKGLRQLQEHALKHSRLKIPILFAADVIHGFKTTFPMPLAESCSWDLELMEKSARISAIEATAAGLCWTFAPMIDISRDPRWGRVMESAGEDVYFTNLVAAAKVKGYQGISSYKDFSDPHTMLACAKHFVGYGAGLAGRDYHSVDMSDRTLRETYLPPFKSAVDNGVATFMTSFNTLNGVPATGNKYIFKDILRDEWNFKGGVVTDYTAINELVPHGYAQDLKEAANKALNAGIDMDMNGAAFIQHLKTLLDEGKVTEEQINVAASRMLELKFLLGLFDDPFKYLDEKREKENTMKPEFLAEALKNAERSIVLLKNEKVLPLASTTSKRVALIGPMIKERRSLNGEWAIQGDRRLSTTVYEGLTEKYKNAKFTYAQGATLTGDVDRKEINKAVAVAKNSDLVIMALGEDFNWSGEAASRTDIQIPLAQKELLRAVKKTGKKIVLVLLNGRPLDLSWEDENVDAIVEAWYPGIKAGDAIANILSGDYNPSAKLTMTFPRNVGQIPIYYNTLNTGRPHDHSDPKDYTSFYLDVPNSPLYPFGYGLSYSTFKYHDAKLSNTTLSANGKVTASIKVTNESDVDGEEIVQLYIQDVAASVAQPIKSLKGFEKLSIQKGQTIDVQFEITPEMLAILDIDMNKVTEEGKFNIWIAPHAEYDGNLMQLNYTE</sequence>
<evidence type="ECO:0000256" key="5">
    <source>
        <dbReference type="ARBA" id="ARBA00022801"/>
    </source>
</evidence>
<dbReference type="Proteomes" id="UP000678679">
    <property type="component" value="Chromosome 1"/>
</dbReference>
<dbReference type="FunFam" id="3.20.20.300:FF:000005">
    <property type="entry name" value="Periplasmic beta-glucosidase"/>
    <property type="match status" value="1"/>
</dbReference>
<comment type="similarity">
    <text evidence="2">Belongs to the glycosyl hydrolase 3 family.</text>
</comment>
<dbReference type="Pfam" id="PF00933">
    <property type="entry name" value="Glyco_hydro_3"/>
    <property type="match status" value="1"/>
</dbReference>
<dbReference type="KEGG" id="fya:KMW28_15945"/>
<feature type="domain" description="Fibronectin type III-like" evidence="7">
    <location>
        <begin position="675"/>
        <end position="744"/>
    </location>
</feature>
<keyword evidence="5 8" id="KW-0378">Hydrolase</keyword>
<dbReference type="Gene3D" id="3.40.50.1700">
    <property type="entry name" value="Glycoside hydrolase family 3 C-terminal domain"/>
    <property type="match status" value="1"/>
</dbReference>
<dbReference type="InterPro" id="IPR036962">
    <property type="entry name" value="Glyco_hydro_3_N_sf"/>
</dbReference>
<dbReference type="FunFam" id="2.60.40.10:FF:000495">
    <property type="entry name" value="Periplasmic beta-glucosidase"/>
    <property type="match status" value="1"/>
</dbReference>
<evidence type="ECO:0000256" key="3">
    <source>
        <dbReference type="ARBA" id="ARBA00012744"/>
    </source>
</evidence>
<evidence type="ECO:0000259" key="7">
    <source>
        <dbReference type="SMART" id="SM01217"/>
    </source>
</evidence>
<dbReference type="GO" id="GO:0008422">
    <property type="term" value="F:beta-glucosidase activity"/>
    <property type="evidence" value="ECO:0007669"/>
    <property type="project" value="UniProtKB-EC"/>
</dbReference>
<evidence type="ECO:0000256" key="1">
    <source>
        <dbReference type="ARBA" id="ARBA00000448"/>
    </source>
</evidence>
<evidence type="ECO:0000256" key="6">
    <source>
        <dbReference type="ARBA" id="ARBA00023295"/>
    </source>
</evidence>
<protein>
    <recommendedName>
        <fullName evidence="3">beta-glucosidase</fullName>
        <ecNumber evidence="3">3.2.1.21</ecNumber>
    </recommendedName>
</protein>
<dbReference type="InterPro" id="IPR051915">
    <property type="entry name" value="Cellulose_Degrad_GH3"/>
</dbReference>
<evidence type="ECO:0000313" key="8">
    <source>
        <dbReference type="EMBL" id="QWG01137.1"/>
    </source>
</evidence>
<dbReference type="PRINTS" id="PR00133">
    <property type="entry name" value="GLHYDRLASE3"/>
</dbReference>
<keyword evidence="6 8" id="KW-0326">Glycosidase</keyword>
<keyword evidence="9" id="KW-1185">Reference proteome</keyword>
<dbReference type="EMBL" id="CP076132">
    <property type="protein sequence ID" value="QWG01137.1"/>
    <property type="molecule type" value="Genomic_DNA"/>
</dbReference>
<dbReference type="InterPro" id="IPR026891">
    <property type="entry name" value="Fn3-like"/>
</dbReference>
<name>A0AAX1N0Y8_9BACT</name>
<organism evidence="8 9">
    <name type="scientific">Flammeovirga yaeyamensis</name>
    <dbReference type="NCBI Taxonomy" id="367791"/>
    <lineage>
        <taxon>Bacteria</taxon>
        <taxon>Pseudomonadati</taxon>
        <taxon>Bacteroidota</taxon>
        <taxon>Cytophagia</taxon>
        <taxon>Cytophagales</taxon>
        <taxon>Flammeovirgaceae</taxon>
        <taxon>Flammeovirga</taxon>
    </lineage>
</organism>
<dbReference type="Pfam" id="PF14310">
    <property type="entry name" value="Fn3-like"/>
    <property type="match status" value="1"/>
</dbReference>
<dbReference type="Gene3D" id="3.20.20.300">
    <property type="entry name" value="Glycoside hydrolase, family 3, N-terminal domain"/>
    <property type="match status" value="1"/>
</dbReference>
<gene>
    <name evidence="8" type="primary">bglX</name>
    <name evidence="8" type="ORF">KMW28_15945</name>
</gene>
<dbReference type="SUPFAM" id="SSF51445">
    <property type="entry name" value="(Trans)glycosidases"/>
    <property type="match status" value="1"/>
</dbReference>
<comment type="catalytic activity">
    <reaction evidence="1">
        <text>Hydrolysis of terminal, non-reducing beta-D-glucosyl residues with release of beta-D-glucose.</text>
        <dbReference type="EC" id="3.2.1.21"/>
    </reaction>
</comment>
<dbReference type="EC" id="3.2.1.21" evidence="3"/>
<accession>A0AAX1N0Y8</accession>
<dbReference type="PANTHER" id="PTHR30620">
    <property type="entry name" value="PERIPLASMIC BETA-GLUCOSIDASE-RELATED"/>
    <property type="match status" value="1"/>
</dbReference>
<keyword evidence="4" id="KW-0732">Signal</keyword>
<dbReference type="InterPro" id="IPR017853">
    <property type="entry name" value="GH"/>
</dbReference>
<dbReference type="PANTHER" id="PTHR30620:SF16">
    <property type="entry name" value="LYSOSOMAL BETA GLUCOSIDASE"/>
    <property type="match status" value="1"/>
</dbReference>
<dbReference type="InterPro" id="IPR013783">
    <property type="entry name" value="Ig-like_fold"/>
</dbReference>
<dbReference type="GO" id="GO:0009251">
    <property type="term" value="P:glucan catabolic process"/>
    <property type="evidence" value="ECO:0007669"/>
    <property type="project" value="TreeGrafter"/>
</dbReference>
<proteinExistence type="inferred from homology"/>
<dbReference type="SMART" id="SM01217">
    <property type="entry name" value="Fn3_like"/>
    <property type="match status" value="1"/>
</dbReference>
<dbReference type="InterPro" id="IPR002772">
    <property type="entry name" value="Glyco_hydro_3_C"/>
</dbReference>
<dbReference type="NCBIfam" id="NF011678">
    <property type="entry name" value="PRK15098.1"/>
    <property type="match status" value="1"/>
</dbReference>
<evidence type="ECO:0000256" key="4">
    <source>
        <dbReference type="ARBA" id="ARBA00022729"/>
    </source>
</evidence>
<dbReference type="PROSITE" id="PS51257">
    <property type="entry name" value="PROKAR_LIPOPROTEIN"/>
    <property type="match status" value="1"/>
</dbReference>
<dbReference type="RefSeq" id="WP_169662689.1">
    <property type="nucleotide sequence ID" value="NZ_CP076132.1"/>
</dbReference>
<dbReference type="AlphaFoldDB" id="A0AAX1N0Y8"/>
<reference evidence="8 9" key="1">
    <citation type="submission" date="2021-05" db="EMBL/GenBank/DDBJ databases">
        <title>Comparative genomic studies on the polysaccharide-degrading batcterial strains of the Flammeovirga genus.</title>
        <authorList>
            <person name="Zewei F."/>
            <person name="Zheng Z."/>
            <person name="Yu L."/>
            <person name="Ruyue G."/>
            <person name="Yanhong M."/>
            <person name="Yuanyuan C."/>
            <person name="Jingyan G."/>
            <person name="Wenjun H."/>
        </authorList>
    </citation>
    <scope>NUCLEOTIDE SEQUENCE [LARGE SCALE GENOMIC DNA]</scope>
    <source>
        <strain evidence="8 9">NBRC:100898</strain>
    </source>
</reference>